<keyword evidence="12" id="KW-0143">Chaperone</keyword>
<evidence type="ECO:0000256" key="7">
    <source>
        <dbReference type="ARBA" id="ARBA00022692"/>
    </source>
</evidence>
<keyword evidence="9" id="KW-1133">Transmembrane helix</keyword>
<evidence type="ECO:0000256" key="5">
    <source>
        <dbReference type="ARBA" id="ARBA00022475"/>
    </source>
</evidence>
<dbReference type="Proteomes" id="UP000056750">
    <property type="component" value="Chromosome"/>
</dbReference>
<keyword evidence="17" id="KW-1185">Reference proteome</keyword>
<keyword evidence="6" id="KW-0997">Cell inner membrane</keyword>
<organism evidence="16 17">
    <name type="scientific">Alteromonas stellipolaris</name>
    <dbReference type="NCBI Taxonomy" id="233316"/>
    <lineage>
        <taxon>Bacteria</taxon>
        <taxon>Pseudomonadati</taxon>
        <taxon>Pseudomonadota</taxon>
        <taxon>Gammaproteobacteria</taxon>
        <taxon>Alteromonadales</taxon>
        <taxon>Alteromonadaceae</taxon>
        <taxon>Alteromonas/Salinimonas group</taxon>
        <taxon>Alteromonas</taxon>
    </lineage>
</organism>
<name>A0ABN4LQ57_9ALTE</name>
<evidence type="ECO:0000256" key="15">
    <source>
        <dbReference type="ARBA" id="ARBA00033028"/>
    </source>
</evidence>
<dbReference type="SUPFAM" id="SSF158855">
    <property type="entry name" value="Lipase chaperone-like"/>
    <property type="match status" value="1"/>
</dbReference>
<sequence>MHRWLFIGGGAALFLVLVISISISGNSDTSDGEHLGKPQATAAAITSKDATATEIKKAIQPVKKVNSHASALPVFTLYFGVKDSFDRFIFANEGASEDEVKALFTVNATNMYEPRSATYAADVFTRYVVYKVALADTDTEIEKVLTVPIENTVTDVTYAGISLSEVEQKLAMRDTLRLSYFSQQEYEYLFSLDAAIDARALARLAIAQDRDLSREQKRNEIFDQLNALGGQEKAAFEPTLDMEKINQIKQKHADSESRYHAIAAEFGHQVAERFSALWETQALWQQRVDAYRDYQEYVSASAMKAQAQQDALATYKQTHFSNTEQKRLRVIVDVNL</sequence>
<evidence type="ECO:0000256" key="6">
    <source>
        <dbReference type="ARBA" id="ARBA00022519"/>
    </source>
</evidence>
<evidence type="ECO:0000256" key="1">
    <source>
        <dbReference type="ARBA" id="ARBA00003280"/>
    </source>
</evidence>
<dbReference type="Pfam" id="PF03280">
    <property type="entry name" value="Lipase_chap"/>
    <property type="match status" value="1"/>
</dbReference>
<comment type="subcellular location">
    <subcellularLocation>
        <location evidence="2">Cell inner membrane</location>
        <topology evidence="2">Single-pass membrane protein</topology>
        <orientation evidence="2">Periplasmic side</orientation>
    </subcellularLocation>
</comment>
<evidence type="ECO:0000256" key="4">
    <source>
        <dbReference type="ARBA" id="ARBA00019692"/>
    </source>
</evidence>
<proteinExistence type="inferred from homology"/>
<evidence type="ECO:0000256" key="3">
    <source>
        <dbReference type="ARBA" id="ARBA00010358"/>
    </source>
</evidence>
<evidence type="ECO:0000256" key="14">
    <source>
        <dbReference type="ARBA" id="ARBA00031542"/>
    </source>
</evidence>
<keyword evidence="5" id="KW-1003">Cell membrane</keyword>
<evidence type="ECO:0000256" key="12">
    <source>
        <dbReference type="ARBA" id="ARBA00023186"/>
    </source>
</evidence>
<dbReference type="InterPro" id="IPR004961">
    <property type="entry name" value="Lipase_chaperone"/>
</dbReference>
<gene>
    <name evidence="16" type="ORF">AVL57_19350</name>
</gene>
<keyword evidence="8" id="KW-0442">Lipid degradation</keyword>
<evidence type="ECO:0000256" key="11">
    <source>
        <dbReference type="ARBA" id="ARBA00023136"/>
    </source>
</evidence>
<keyword evidence="10" id="KW-0443">Lipid metabolism</keyword>
<evidence type="ECO:0000256" key="13">
    <source>
        <dbReference type="ARBA" id="ARBA00030948"/>
    </source>
</evidence>
<keyword evidence="7" id="KW-0812">Transmembrane</keyword>
<accession>A0ABN4LQ57</accession>
<evidence type="ECO:0000256" key="8">
    <source>
        <dbReference type="ARBA" id="ARBA00022963"/>
    </source>
</evidence>
<protein>
    <recommendedName>
        <fullName evidence="4">Lipase chaperone</fullName>
    </recommendedName>
    <alternativeName>
        <fullName evidence="15">Lipase foldase</fullName>
    </alternativeName>
    <alternativeName>
        <fullName evidence="13">Lipase helper protein</fullName>
    </alternativeName>
    <alternativeName>
        <fullName evidence="14">Lipase modulator</fullName>
    </alternativeName>
</protein>
<comment type="function">
    <text evidence="1">May be involved in the folding of the extracellular lipase during its passage through the periplasm.</text>
</comment>
<evidence type="ECO:0000256" key="9">
    <source>
        <dbReference type="ARBA" id="ARBA00022989"/>
    </source>
</evidence>
<evidence type="ECO:0000313" key="16">
    <source>
        <dbReference type="EMBL" id="AMJ75928.1"/>
    </source>
</evidence>
<dbReference type="EMBL" id="CP013926">
    <property type="protein sequence ID" value="AMJ75928.1"/>
    <property type="molecule type" value="Genomic_DNA"/>
</dbReference>
<keyword evidence="11" id="KW-0472">Membrane</keyword>
<evidence type="ECO:0000256" key="10">
    <source>
        <dbReference type="ARBA" id="ARBA00023098"/>
    </source>
</evidence>
<comment type="similarity">
    <text evidence="3">Belongs to the lipase chaperone family.</text>
</comment>
<reference evidence="16 17" key="1">
    <citation type="submission" date="2015-12" db="EMBL/GenBank/DDBJ databases">
        <title>Intraspecies pangenome expansion in the marine bacterium Alteromonas.</title>
        <authorList>
            <person name="Lopez-Perez M."/>
            <person name="Rodriguez-Valera F."/>
        </authorList>
    </citation>
    <scope>NUCLEOTIDE SEQUENCE [LARGE SCALE GENOMIC DNA]</scope>
    <source>
        <strain evidence="16 17">LMG 21861</strain>
    </source>
</reference>
<evidence type="ECO:0000256" key="2">
    <source>
        <dbReference type="ARBA" id="ARBA00004383"/>
    </source>
</evidence>
<evidence type="ECO:0000313" key="17">
    <source>
        <dbReference type="Proteomes" id="UP000056750"/>
    </source>
</evidence>